<evidence type="ECO:0000256" key="3">
    <source>
        <dbReference type="ARBA" id="ARBA00022833"/>
    </source>
</evidence>
<dbReference type="KEGG" id="nnu:104613158"/>
<name>A0A1U8BCR4_NELNU</name>
<evidence type="ECO:0000313" key="8">
    <source>
        <dbReference type="RefSeq" id="XP_010279169.1"/>
    </source>
</evidence>
<feature type="domain" description="SWIM-type" evidence="6">
    <location>
        <begin position="582"/>
        <end position="618"/>
    </location>
</feature>
<dbReference type="InterPro" id="IPR007527">
    <property type="entry name" value="Znf_SWIM"/>
</dbReference>
<sequence length="725" mass="83665">MEGSPHSMQRLVFELDGDEHGQINTTNDTNEVNPSPNISETVKPIDDVPTSEERKGLDASMRNELKEKLSVTPEEWTPKIGMTFKTVDEAYDFYNTYAGRVGFSIRKDNKVVCKRTCQIRFCKFCCSREGKRVADKRRINVKNPRAETRCGCMAVMKISRGKDGCYRVIDFNETHNHTIATPSMPYMLRSQRITGKVQGDQAKMVDTGIAPRVSMDLTVNEAGDCENIGFISVDLKNYLSSYRTRKMDKGEAGDVLQYFEDRQSQDPSFVYAIQLDQAELVTNLFWADAQMIVDYAYFGDVVCFDTTYRINKKNRPFAIFVGVNNYRQTIIFGAALLYDESIDTFEWLFKVFLKTMGGKKPNAMLTDDDAIVEKAINLVLPESHHRLCVWHMFQNAAKHLSGVFEKFKTFSKDFSSCVYDCEDVDEFEDAWKNMINRYELRENNWLQRLYSKRHKWALAFERETFSADMSTIQRSENLNNCLKKYLNIKYDLSRFLQHFERVVTDRRYEELKAEFAATQSTPTMATHTGILDFAAHVYTPPIFSMFYNEVLQQLNCRIEEDHVVSETIVEYTICVYGVNRRFKVIFDSRNDSVSCSCKKFEFVGILCRHALKILDYRRVEMLPSCYILKRWTIGAKASRSEASHDSNCYSDQVTKIAAHRKEMFHLLTQVVNKAASNDDAYKMVMQVGENLLENVTGCLKQTTFDQSSITLEGMQVENDNMGSPW</sequence>
<dbReference type="SMART" id="SM00575">
    <property type="entry name" value="ZnF_PMZ"/>
    <property type="match status" value="1"/>
</dbReference>
<feature type="compositionally biased region" description="Basic and acidic residues" evidence="5">
    <location>
        <begin position="43"/>
        <end position="57"/>
    </location>
</feature>
<dbReference type="InterPro" id="IPR018289">
    <property type="entry name" value="MULE_transposase_dom"/>
</dbReference>
<keyword evidence="3" id="KW-0862">Zinc</keyword>
<dbReference type="AlphaFoldDB" id="A0A1U8BCR4"/>
<dbReference type="RefSeq" id="XP_010279169.1">
    <property type="nucleotide sequence ID" value="XM_010280867.2"/>
</dbReference>
<organism evidence="7 9">
    <name type="scientific">Nelumbo nucifera</name>
    <name type="common">Sacred lotus</name>
    <dbReference type="NCBI Taxonomy" id="4432"/>
    <lineage>
        <taxon>Eukaryota</taxon>
        <taxon>Viridiplantae</taxon>
        <taxon>Streptophyta</taxon>
        <taxon>Embryophyta</taxon>
        <taxon>Tracheophyta</taxon>
        <taxon>Spermatophyta</taxon>
        <taxon>Magnoliopsida</taxon>
        <taxon>Proteales</taxon>
        <taxon>Nelumbonaceae</taxon>
        <taxon>Nelumbo</taxon>
    </lineage>
</organism>
<dbReference type="RefSeq" id="XP_010279172.1">
    <property type="nucleotide sequence ID" value="XM_010280870.2"/>
</dbReference>
<dbReference type="GeneID" id="104613158"/>
<dbReference type="RefSeq" id="XP_010279170.1">
    <property type="nucleotide sequence ID" value="XM_010280868.2"/>
</dbReference>
<dbReference type="InterPro" id="IPR004330">
    <property type="entry name" value="FAR1_DNA_bnd_dom"/>
</dbReference>
<evidence type="ECO:0000256" key="2">
    <source>
        <dbReference type="ARBA" id="ARBA00022771"/>
    </source>
</evidence>
<protein>
    <submittedName>
        <fullName evidence="8 9">Protein FAR1-RELATED SEQUENCE 5-like</fullName>
    </submittedName>
</protein>
<dbReference type="OrthoDB" id="2402896at2759"/>
<keyword evidence="7" id="KW-1185">Reference proteome</keyword>
<dbReference type="Pfam" id="PF10551">
    <property type="entry name" value="MULE"/>
    <property type="match status" value="1"/>
</dbReference>
<keyword evidence="2 4" id="KW-0863">Zinc-finger</keyword>
<dbReference type="PANTHER" id="PTHR47718:SF8">
    <property type="entry name" value="PROTEIN FAR1-RELATED SEQUENCE"/>
    <property type="match status" value="1"/>
</dbReference>
<proteinExistence type="predicted"/>
<evidence type="ECO:0000256" key="4">
    <source>
        <dbReference type="PROSITE-ProRule" id="PRU00325"/>
    </source>
</evidence>
<dbReference type="Pfam" id="PF03101">
    <property type="entry name" value="FAR1"/>
    <property type="match status" value="1"/>
</dbReference>
<evidence type="ECO:0000259" key="6">
    <source>
        <dbReference type="PROSITE" id="PS50966"/>
    </source>
</evidence>
<dbReference type="Pfam" id="PF04434">
    <property type="entry name" value="SWIM"/>
    <property type="match status" value="1"/>
</dbReference>
<evidence type="ECO:0000313" key="7">
    <source>
        <dbReference type="Proteomes" id="UP000189703"/>
    </source>
</evidence>
<evidence type="ECO:0000256" key="1">
    <source>
        <dbReference type="ARBA" id="ARBA00022723"/>
    </source>
</evidence>
<keyword evidence="1" id="KW-0479">Metal-binding</keyword>
<dbReference type="PANTHER" id="PTHR47718">
    <property type="entry name" value="OS01G0519700 PROTEIN"/>
    <property type="match status" value="1"/>
</dbReference>
<feature type="compositionally biased region" description="Polar residues" evidence="5">
    <location>
        <begin position="22"/>
        <end position="40"/>
    </location>
</feature>
<dbReference type="PROSITE" id="PS50966">
    <property type="entry name" value="ZF_SWIM"/>
    <property type="match status" value="1"/>
</dbReference>
<feature type="region of interest" description="Disordered" evidence="5">
    <location>
        <begin position="21"/>
        <end position="57"/>
    </location>
</feature>
<dbReference type="eggNOG" id="ENOG502QVUC">
    <property type="taxonomic scope" value="Eukaryota"/>
</dbReference>
<gene>
    <name evidence="8 9 10" type="primary">LOC104613158</name>
</gene>
<reference evidence="8 9" key="1">
    <citation type="submission" date="2025-04" db="UniProtKB">
        <authorList>
            <consortium name="RefSeq"/>
        </authorList>
    </citation>
    <scope>IDENTIFICATION</scope>
</reference>
<accession>A0A1U8BCR4</accession>
<evidence type="ECO:0000313" key="10">
    <source>
        <dbReference type="RefSeq" id="XP_010279172.1"/>
    </source>
</evidence>
<dbReference type="Proteomes" id="UP000189703">
    <property type="component" value="Unplaced"/>
</dbReference>
<dbReference type="GO" id="GO:0008270">
    <property type="term" value="F:zinc ion binding"/>
    <property type="evidence" value="ECO:0007669"/>
    <property type="project" value="UniProtKB-KW"/>
</dbReference>
<dbReference type="STRING" id="4432.A0A1U8BCR4"/>
<evidence type="ECO:0000256" key="5">
    <source>
        <dbReference type="SAM" id="MobiDB-lite"/>
    </source>
</evidence>
<dbReference type="InterPro" id="IPR006564">
    <property type="entry name" value="Znf_PMZ"/>
</dbReference>
<evidence type="ECO:0000313" key="9">
    <source>
        <dbReference type="RefSeq" id="XP_010279170.1"/>
    </source>
</evidence>